<evidence type="ECO:0000313" key="3">
    <source>
        <dbReference type="Proteomes" id="UP000191931"/>
    </source>
</evidence>
<dbReference type="Proteomes" id="UP000191931">
    <property type="component" value="Unassembled WGS sequence"/>
</dbReference>
<dbReference type="RefSeq" id="WP_080802136.1">
    <property type="nucleotide sequence ID" value="NZ_LT828543.1"/>
</dbReference>
<dbReference type="Pfam" id="PF05685">
    <property type="entry name" value="Uma2"/>
    <property type="match status" value="1"/>
</dbReference>
<dbReference type="PANTHER" id="PTHR36558:SF1">
    <property type="entry name" value="RESTRICTION ENDONUCLEASE DOMAIN-CONTAINING PROTEIN-RELATED"/>
    <property type="match status" value="1"/>
</dbReference>
<dbReference type="InterPro" id="IPR011335">
    <property type="entry name" value="Restrct_endonuc-II-like"/>
</dbReference>
<gene>
    <name evidence="2" type="ORF">MTBBW1_710003</name>
</gene>
<dbReference type="SUPFAM" id="SSF52980">
    <property type="entry name" value="Restriction endonuclease-like"/>
    <property type="match status" value="1"/>
</dbReference>
<dbReference type="Gene3D" id="3.90.1570.10">
    <property type="entry name" value="tt1808, chain A"/>
    <property type="match status" value="1"/>
</dbReference>
<organism evidence="2 3">
    <name type="scientific">Desulfamplus magnetovallimortis</name>
    <dbReference type="NCBI Taxonomy" id="1246637"/>
    <lineage>
        <taxon>Bacteria</taxon>
        <taxon>Pseudomonadati</taxon>
        <taxon>Thermodesulfobacteriota</taxon>
        <taxon>Desulfobacteria</taxon>
        <taxon>Desulfobacterales</taxon>
        <taxon>Desulfobacteraceae</taxon>
        <taxon>Desulfamplus</taxon>
    </lineage>
</organism>
<dbReference type="AlphaFoldDB" id="A0A1W1HIY5"/>
<accession>A0A1W1HIY5</accession>
<name>A0A1W1HIY5_9BACT</name>
<sequence>MNAQPQQNMRLTPEGYLEYERNSQIKHEYFDGEIFVIVGAKRNHNIINANITTNLVNQF</sequence>
<proteinExistence type="predicted"/>
<dbReference type="InterPro" id="IPR008538">
    <property type="entry name" value="Uma2"/>
</dbReference>
<evidence type="ECO:0000313" key="2">
    <source>
        <dbReference type="EMBL" id="SLM32403.1"/>
    </source>
</evidence>
<evidence type="ECO:0000259" key="1">
    <source>
        <dbReference type="Pfam" id="PF05685"/>
    </source>
</evidence>
<dbReference type="PANTHER" id="PTHR36558">
    <property type="entry name" value="GLR1098 PROTEIN"/>
    <property type="match status" value="1"/>
</dbReference>
<dbReference type="EMBL" id="FWEV01000316">
    <property type="protein sequence ID" value="SLM32403.1"/>
    <property type="molecule type" value="Genomic_DNA"/>
</dbReference>
<protein>
    <recommendedName>
        <fullName evidence="1">Putative restriction endonuclease domain-containing protein</fullName>
    </recommendedName>
</protein>
<feature type="domain" description="Putative restriction endonuclease" evidence="1">
    <location>
        <begin position="14"/>
        <end position="57"/>
    </location>
</feature>
<dbReference type="InterPro" id="IPR012296">
    <property type="entry name" value="Nuclease_put_TT1808"/>
</dbReference>
<reference evidence="2 3" key="1">
    <citation type="submission" date="2017-03" db="EMBL/GenBank/DDBJ databases">
        <authorList>
            <person name="Afonso C.L."/>
            <person name="Miller P.J."/>
            <person name="Scott M.A."/>
            <person name="Spackman E."/>
            <person name="Goraichik I."/>
            <person name="Dimitrov K.M."/>
            <person name="Suarez D.L."/>
            <person name="Swayne D.E."/>
        </authorList>
    </citation>
    <scope>NUCLEOTIDE SEQUENCE [LARGE SCALE GENOMIC DNA]</scope>
    <source>
        <strain evidence="2">PRJEB14757</strain>
    </source>
</reference>
<keyword evidence="3" id="KW-1185">Reference proteome</keyword>
<dbReference type="STRING" id="1246637.MTBBW1_710003"/>